<dbReference type="PANTHER" id="PTHR48200">
    <property type="entry name" value="PROTEIN, PUTATIVE-RELATED"/>
    <property type="match status" value="1"/>
</dbReference>
<protein>
    <submittedName>
        <fullName evidence="3">Coiled-coil domain-containing protein 102A-like protein</fullName>
    </submittedName>
</protein>
<dbReference type="InterPro" id="IPR056647">
    <property type="entry name" value="DUF7745"/>
</dbReference>
<accession>A0A5B6WKY3</accession>
<organism evidence="3 4">
    <name type="scientific">Gossypium australe</name>
    <dbReference type="NCBI Taxonomy" id="47621"/>
    <lineage>
        <taxon>Eukaryota</taxon>
        <taxon>Viridiplantae</taxon>
        <taxon>Streptophyta</taxon>
        <taxon>Embryophyta</taxon>
        <taxon>Tracheophyta</taxon>
        <taxon>Spermatophyta</taxon>
        <taxon>Magnoliopsida</taxon>
        <taxon>eudicotyledons</taxon>
        <taxon>Gunneridae</taxon>
        <taxon>Pentapetalae</taxon>
        <taxon>rosids</taxon>
        <taxon>malvids</taxon>
        <taxon>Malvales</taxon>
        <taxon>Malvaceae</taxon>
        <taxon>Malvoideae</taxon>
        <taxon>Gossypium</taxon>
    </lineage>
</organism>
<feature type="coiled-coil region" evidence="1">
    <location>
        <begin position="328"/>
        <end position="444"/>
    </location>
</feature>
<evidence type="ECO:0000313" key="3">
    <source>
        <dbReference type="EMBL" id="KAA3481492.1"/>
    </source>
</evidence>
<feature type="domain" description="DUF7745" evidence="2">
    <location>
        <begin position="110"/>
        <end position="254"/>
    </location>
</feature>
<proteinExistence type="predicted"/>
<dbReference type="PANTHER" id="PTHR48200:SF1">
    <property type="entry name" value="AMINOTRANSFERASE-LIKE PLANT MOBILE DOMAIN-CONTAINING PROTEIN"/>
    <property type="match status" value="1"/>
</dbReference>
<dbReference type="Pfam" id="PF24924">
    <property type="entry name" value="DUF7745"/>
    <property type="match status" value="1"/>
</dbReference>
<reference evidence="4" key="1">
    <citation type="journal article" date="2019" name="Plant Biotechnol. J.">
        <title>Genome sequencing of the Australian wild diploid species Gossypium australe highlights disease resistance and delayed gland morphogenesis.</title>
        <authorList>
            <person name="Cai Y."/>
            <person name="Cai X."/>
            <person name="Wang Q."/>
            <person name="Wang P."/>
            <person name="Zhang Y."/>
            <person name="Cai C."/>
            <person name="Xu Y."/>
            <person name="Wang K."/>
            <person name="Zhou Z."/>
            <person name="Wang C."/>
            <person name="Geng S."/>
            <person name="Li B."/>
            <person name="Dong Q."/>
            <person name="Hou Y."/>
            <person name="Wang H."/>
            <person name="Ai P."/>
            <person name="Liu Z."/>
            <person name="Yi F."/>
            <person name="Sun M."/>
            <person name="An G."/>
            <person name="Cheng J."/>
            <person name="Zhang Y."/>
            <person name="Shi Q."/>
            <person name="Xie Y."/>
            <person name="Shi X."/>
            <person name="Chang Y."/>
            <person name="Huang F."/>
            <person name="Chen Y."/>
            <person name="Hong S."/>
            <person name="Mi L."/>
            <person name="Sun Q."/>
            <person name="Zhang L."/>
            <person name="Zhou B."/>
            <person name="Peng R."/>
            <person name="Zhang X."/>
            <person name="Liu F."/>
        </authorList>
    </citation>
    <scope>NUCLEOTIDE SEQUENCE [LARGE SCALE GENOMIC DNA]</scope>
    <source>
        <strain evidence="4">cv. PA1801</strain>
    </source>
</reference>
<evidence type="ECO:0000259" key="2">
    <source>
        <dbReference type="Pfam" id="PF24924"/>
    </source>
</evidence>
<dbReference type="OrthoDB" id="984336at2759"/>
<evidence type="ECO:0000313" key="4">
    <source>
        <dbReference type="Proteomes" id="UP000325315"/>
    </source>
</evidence>
<name>A0A5B6WKY3_9ROSI</name>
<comment type="caution">
    <text evidence="3">The sequence shown here is derived from an EMBL/GenBank/DDBJ whole genome shotgun (WGS) entry which is preliminary data.</text>
</comment>
<dbReference type="AlphaFoldDB" id="A0A5B6WKY3"/>
<evidence type="ECO:0000256" key="1">
    <source>
        <dbReference type="SAM" id="Coils"/>
    </source>
</evidence>
<dbReference type="Proteomes" id="UP000325315">
    <property type="component" value="Unassembled WGS sequence"/>
</dbReference>
<dbReference type="EMBL" id="SMMG02000003">
    <property type="protein sequence ID" value="KAA3481492.1"/>
    <property type="molecule type" value="Genomic_DNA"/>
</dbReference>
<keyword evidence="4" id="KW-1185">Reference proteome</keyword>
<gene>
    <name evidence="3" type="ORF">EPI10_021854</name>
</gene>
<sequence>MEKGFLDKVEDNAAIQIWAETMHVTQNNLQEMKEIWDQWDDQIKAANVPTFLKKRMNITGVSEQWVIARVKQKGDSKCISWRNVRDFILAHPDVKKRIDISYLPLGFRHIDEAVSDLFNRLDKRVTPVPSILAETFRSLNACRRAGEGRFIACAQLLLAWFHSHFWKIEKVLYRILSENYSPLKELVTISRQDDITEEKWMMILQNLQNNDIEWGAPWMVCDEILYRCGDFDGVPLLEIWGAIGYAPLLVVRQYRSRQFLPATQGMKKFTANPMTTPEYDWWWGQRTNDNIPTSDQENTRSIEEHLQFENRLQEATEVNENRQTRKEIKKLWQEIKEEKSRANQWEKECQDAQVRGNSLERDLSKCQNEKIRLKAKVAELEKSLHQYRNHNSIIELKTSIKKIEELKRKIEELEIALQNRELRVELLEASNEQWKEQLHRSQGQVRD</sequence>
<keyword evidence="1" id="KW-0175">Coiled coil</keyword>